<dbReference type="AlphaFoldDB" id="A0A6P1SYC6"/>
<evidence type="ECO:0000313" key="3">
    <source>
        <dbReference type="Proteomes" id="UP000464495"/>
    </source>
</evidence>
<dbReference type="KEGG" id="amaq:GO499_01770"/>
<accession>A0A6P1SYC6</accession>
<dbReference type="EMBL" id="CP046620">
    <property type="protein sequence ID" value="QHQ33999.1"/>
    <property type="molecule type" value="Genomic_DNA"/>
</dbReference>
<dbReference type="PROSITE" id="PS51257">
    <property type="entry name" value="PROKAR_LIPOPROTEIN"/>
    <property type="match status" value="1"/>
</dbReference>
<feature type="signal peptide" evidence="1">
    <location>
        <begin position="1"/>
        <end position="20"/>
    </location>
</feature>
<reference evidence="2 3" key="1">
    <citation type="submission" date="2019-12" db="EMBL/GenBank/DDBJ databases">
        <title>Complete genome sequence of Algicella marina strain 9Alg 56(T) isolated from the red alga Tichocarpus crinitus.</title>
        <authorList>
            <person name="Kim S.-G."/>
            <person name="Nedashkovskaya O.I."/>
        </authorList>
    </citation>
    <scope>NUCLEOTIDE SEQUENCE [LARGE SCALE GENOMIC DNA]</scope>
    <source>
        <strain evidence="2 3">9Alg 56</strain>
    </source>
</reference>
<evidence type="ECO:0000313" key="2">
    <source>
        <dbReference type="EMBL" id="QHQ33999.1"/>
    </source>
</evidence>
<keyword evidence="3" id="KW-1185">Reference proteome</keyword>
<dbReference type="Proteomes" id="UP000464495">
    <property type="component" value="Chromosome"/>
</dbReference>
<evidence type="ECO:0008006" key="4">
    <source>
        <dbReference type="Google" id="ProtNLM"/>
    </source>
</evidence>
<gene>
    <name evidence="2" type="ORF">GO499_01770</name>
</gene>
<feature type="chain" id="PRO_5026747515" description="Glycine zipper 2TM domain-containing protein" evidence="1">
    <location>
        <begin position="21"/>
        <end position="67"/>
    </location>
</feature>
<dbReference type="RefSeq" id="WP_161860570.1">
    <property type="nucleotide sequence ID" value="NZ_CP046620.1"/>
</dbReference>
<keyword evidence="1" id="KW-0732">Signal</keyword>
<protein>
    <recommendedName>
        <fullName evidence="4">Glycine zipper 2TM domain-containing protein</fullName>
    </recommendedName>
</protein>
<evidence type="ECO:0000256" key="1">
    <source>
        <dbReference type="SAM" id="SignalP"/>
    </source>
</evidence>
<organism evidence="2 3">
    <name type="scientific">Algicella marina</name>
    <dbReference type="NCBI Taxonomy" id="2683284"/>
    <lineage>
        <taxon>Bacteria</taxon>
        <taxon>Pseudomonadati</taxon>
        <taxon>Pseudomonadota</taxon>
        <taxon>Alphaproteobacteria</taxon>
        <taxon>Rhodobacterales</taxon>
        <taxon>Paracoccaceae</taxon>
        <taxon>Algicella</taxon>
    </lineage>
</organism>
<proteinExistence type="predicted"/>
<sequence>MSCVKLLAGSALLLTLAACGDTDLERGATGAAAGAVTAEVFGGNVVTGAVLGGAAGVISDDVRRELR</sequence>
<name>A0A6P1SYC6_9RHOB</name>